<gene>
    <name evidence="3" type="primary">pht4</name>
    <name evidence="3" type="ORF">I41_23040</name>
</gene>
<evidence type="ECO:0000259" key="2">
    <source>
        <dbReference type="Pfam" id="PF19051"/>
    </source>
</evidence>
<dbReference type="Gene3D" id="3.40.50.720">
    <property type="entry name" value="NAD(P)-binding Rossmann-like Domain"/>
    <property type="match status" value="1"/>
</dbReference>
<dbReference type="InterPro" id="IPR000683">
    <property type="entry name" value="Gfo/Idh/MocA-like_OxRdtase_N"/>
</dbReference>
<keyword evidence="4" id="KW-1185">Reference proteome</keyword>
<evidence type="ECO:0000313" key="3">
    <source>
        <dbReference type="EMBL" id="QDT73115.1"/>
    </source>
</evidence>
<dbReference type="Pfam" id="PF19051">
    <property type="entry name" value="GFO_IDH_MocA_C2"/>
    <property type="match status" value="1"/>
</dbReference>
<feature type="domain" description="Gfo/Idh/MocA-like oxidoreductase N-terminal" evidence="1">
    <location>
        <begin position="47"/>
        <end position="164"/>
    </location>
</feature>
<dbReference type="Proteomes" id="UP000317909">
    <property type="component" value="Chromosome"/>
</dbReference>
<dbReference type="InterPro" id="IPR036291">
    <property type="entry name" value="NAD(P)-bd_dom_sf"/>
</dbReference>
<dbReference type="RefSeq" id="WP_145432608.1">
    <property type="nucleotide sequence ID" value="NZ_CP036339.1"/>
</dbReference>
<dbReference type="PANTHER" id="PTHR43818">
    <property type="entry name" value="BCDNA.GH03377"/>
    <property type="match status" value="1"/>
</dbReference>
<evidence type="ECO:0000313" key="4">
    <source>
        <dbReference type="Proteomes" id="UP000317909"/>
    </source>
</evidence>
<keyword evidence="3" id="KW-0560">Oxidoreductase</keyword>
<feature type="domain" description="Gfo/Idh/MocA-like oxidoreductase bacterial type C-terminal" evidence="2">
    <location>
        <begin position="204"/>
        <end position="404"/>
    </location>
</feature>
<organism evidence="3 4">
    <name type="scientific">Lacipirellula limnantheis</name>
    <dbReference type="NCBI Taxonomy" id="2528024"/>
    <lineage>
        <taxon>Bacteria</taxon>
        <taxon>Pseudomonadati</taxon>
        <taxon>Planctomycetota</taxon>
        <taxon>Planctomycetia</taxon>
        <taxon>Pirellulales</taxon>
        <taxon>Lacipirellulaceae</taxon>
        <taxon>Lacipirellula</taxon>
    </lineage>
</organism>
<dbReference type="Pfam" id="PF01408">
    <property type="entry name" value="GFO_IDH_MocA"/>
    <property type="match status" value="1"/>
</dbReference>
<reference evidence="3 4" key="1">
    <citation type="submission" date="2019-02" db="EMBL/GenBank/DDBJ databases">
        <title>Deep-cultivation of Planctomycetes and their phenomic and genomic characterization uncovers novel biology.</title>
        <authorList>
            <person name="Wiegand S."/>
            <person name="Jogler M."/>
            <person name="Boedeker C."/>
            <person name="Pinto D."/>
            <person name="Vollmers J."/>
            <person name="Rivas-Marin E."/>
            <person name="Kohn T."/>
            <person name="Peeters S.H."/>
            <person name="Heuer A."/>
            <person name="Rast P."/>
            <person name="Oberbeckmann S."/>
            <person name="Bunk B."/>
            <person name="Jeske O."/>
            <person name="Meyerdierks A."/>
            <person name="Storesund J.E."/>
            <person name="Kallscheuer N."/>
            <person name="Luecker S."/>
            <person name="Lage O.M."/>
            <person name="Pohl T."/>
            <person name="Merkel B.J."/>
            <person name="Hornburger P."/>
            <person name="Mueller R.-W."/>
            <person name="Bruemmer F."/>
            <person name="Labrenz M."/>
            <person name="Spormann A.M."/>
            <person name="Op den Camp H."/>
            <person name="Overmann J."/>
            <person name="Amann R."/>
            <person name="Jetten M.S.M."/>
            <person name="Mascher T."/>
            <person name="Medema M.H."/>
            <person name="Devos D.P."/>
            <person name="Kaster A.-K."/>
            <person name="Ovreas L."/>
            <person name="Rohde M."/>
            <person name="Galperin M.Y."/>
            <person name="Jogler C."/>
        </authorList>
    </citation>
    <scope>NUCLEOTIDE SEQUENCE [LARGE SCALE GENOMIC DNA]</scope>
    <source>
        <strain evidence="3 4">I41</strain>
    </source>
</reference>
<dbReference type="GO" id="GO:0016491">
    <property type="term" value="F:oxidoreductase activity"/>
    <property type="evidence" value="ECO:0007669"/>
    <property type="project" value="UniProtKB-KW"/>
</dbReference>
<dbReference type="GO" id="GO:0000166">
    <property type="term" value="F:nucleotide binding"/>
    <property type="evidence" value="ECO:0007669"/>
    <property type="project" value="InterPro"/>
</dbReference>
<evidence type="ECO:0000259" key="1">
    <source>
        <dbReference type="Pfam" id="PF01408"/>
    </source>
</evidence>
<dbReference type="PROSITE" id="PS51318">
    <property type="entry name" value="TAT"/>
    <property type="match status" value="1"/>
</dbReference>
<sequence>MSCRQPTRRKFLQTAAAVASVPYVITSKALGQGDVPPASDRIVMGGIGIGNMGASDQGAFLGRPDVQYVAVSDVRESVRKTAKERADQHYKNGDCQTYNDFRELLARDDIDAVHVATPDHWHAIMVIEACRHGKDVYCQKPETLTLREGPLMIDAARRYARVVSGGSQRVLEDYKELVGRCWGGELGEIKSINVNVGPLSQLCNLPAETTPPDIDWEMWLGPAAWAPYNAARCSGNFATDGGSWRSYVDYSGGGMTDWGAHHFGGATFAVDVRELQPVEIEFHNDPEGKHLTFKYANGILLHHNRPKTENLVVEGTPGEKRPAKPVPTYKGEGGIYGDFIHCVKTREKPFRDIELAVNTVAVSHLGTIAYQLQRSLKWDPAAQHFPGDEEANRFLDRARREPWQL</sequence>
<dbReference type="EC" id="1.-.-.-" evidence="3"/>
<accession>A0A517TXK4</accession>
<dbReference type="SUPFAM" id="SSF55347">
    <property type="entry name" value="Glyceraldehyde-3-phosphate dehydrogenase-like, C-terminal domain"/>
    <property type="match status" value="1"/>
</dbReference>
<dbReference type="KEGG" id="llh:I41_23040"/>
<dbReference type="InterPro" id="IPR043906">
    <property type="entry name" value="Gfo/Idh/MocA_OxRdtase_bact_C"/>
</dbReference>
<dbReference type="PANTHER" id="PTHR43818:SF5">
    <property type="entry name" value="OXIDOREDUCTASE FAMILY PROTEIN"/>
    <property type="match status" value="1"/>
</dbReference>
<dbReference type="SUPFAM" id="SSF51735">
    <property type="entry name" value="NAD(P)-binding Rossmann-fold domains"/>
    <property type="match status" value="1"/>
</dbReference>
<protein>
    <submittedName>
        <fullName evidence="3">4,5-dihydroxyphthalate dehydrogenase</fullName>
        <ecNumber evidence="3">1.-.-.-</ecNumber>
    </submittedName>
</protein>
<proteinExistence type="predicted"/>
<dbReference type="EMBL" id="CP036339">
    <property type="protein sequence ID" value="QDT73115.1"/>
    <property type="molecule type" value="Genomic_DNA"/>
</dbReference>
<dbReference type="AlphaFoldDB" id="A0A517TXK4"/>
<name>A0A517TXK4_9BACT</name>
<dbReference type="OrthoDB" id="238798at2"/>
<dbReference type="InterPro" id="IPR050463">
    <property type="entry name" value="Gfo/Idh/MocA_oxidrdct_glycsds"/>
</dbReference>
<dbReference type="InterPro" id="IPR006311">
    <property type="entry name" value="TAT_signal"/>
</dbReference>